<evidence type="ECO:0000313" key="3">
    <source>
        <dbReference type="Proteomes" id="UP000310158"/>
    </source>
</evidence>
<keyword evidence="3" id="KW-1185">Reference proteome</keyword>
<evidence type="ECO:0000313" key="2">
    <source>
        <dbReference type="EMBL" id="THH06871.1"/>
    </source>
</evidence>
<gene>
    <name evidence="2" type="ORF">EW146_g9483</name>
</gene>
<protein>
    <submittedName>
        <fullName evidence="2">Uncharacterized protein</fullName>
    </submittedName>
</protein>
<dbReference type="InterPro" id="IPR046521">
    <property type="entry name" value="DUF6698"/>
</dbReference>
<dbReference type="Pfam" id="PF20414">
    <property type="entry name" value="DUF6698"/>
    <property type="match status" value="1"/>
</dbReference>
<accession>A0A4S4L7C1</accession>
<comment type="caution">
    <text evidence="2">The sequence shown here is derived from an EMBL/GenBank/DDBJ whole genome shotgun (WGS) entry which is preliminary data.</text>
</comment>
<name>A0A4S4L7C1_9AGAM</name>
<dbReference type="AlphaFoldDB" id="A0A4S4L7C1"/>
<sequence>MNGSEDDLVQIAELITPRSQSLNPPLVRNIKSDRGFHHDRTGALLCPTGMDWSSGEIKEQLHNGEVVIAGDQWLIVLYSGEAYDPEDPWNGLFRGTLLIAAYKHIFTSPSSVDKELRATHAGNARIHGMTRVTPASIAYIATQVRFALTSSPIFSRTDIVTDSEHFYTSILELFEDIEEQEEVSALIVWWNRQIFPSYSTAQRPVSKNSALARIKEKRAVMRAAVVAAAAGGRRGGNTMPGDDESNAGAAGIRAM</sequence>
<dbReference type="EMBL" id="SGPL01000834">
    <property type="protein sequence ID" value="THH06871.1"/>
    <property type="molecule type" value="Genomic_DNA"/>
</dbReference>
<feature type="region of interest" description="Disordered" evidence="1">
    <location>
        <begin position="232"/>
        <end position="255"/>
    </location>
</feature>
<dbReference type="OrthoDB" id="3160134at2759"/>
<dbReference type="Proteomes" id="UP000310158">
    <property type="component" value="Unassembled WGS sequence"/>
</dbReference>
<proteinExistence type="predicted"/>
<reference evidence="2 3" key="1">
    <citation type="submission" date="2019-02" db="EMBL/GenBank/DDBJ databases">
        <title>Genome sequencing of the rare red list fungi Bondarzewia mesenterica.</title>
        <authorList>
            <person name="Buettner E."/>
            <person name="Kellner H."/>
        </authorList>
    </citation>
    <scope>NUCLEOTIDE SEQUENCE [LARGE SCALE GENOMIC DNA]</scope>
    <source>
        <strain evidence="2 3">DSM 108281</strain>
    </source>
</reference>
<evidence type="ECO:0000256" key="1">
    <source>
        <dbReference type="SAM" id="MobiDB-lite"/>
    </source>
</evidence>
<organism evidence="2 3">
    <name type="scientific">Bondarzewia mesenterica</name>
    <dbReference type="NCBI Taxonomy" id="1095465"/>
    <lineage>
        <taxon>Eukaryota</taxon>
        <taxon>Fungi</taxon>
        <taxon>Dikarya</taxon>
        <taxon>Basidiomycota</taxon>
        <taxon>Agaricomycotina</taxon>
        <taxon>Agaricomycetes</taxon>
        <taxon>Russulales</taxon>
        <taxon>Bondarzewiaceae</taxon>
        <taxon>Bondarzewia</taxon>
    </lineage>
</organism>